<dbReference type="SMART" id="SM00052">
    <property type="entry name" value="EAL"/>
    <property type="match status" value="1"/>
</dbReference>
<keyword evidence="3" id="KW-0597">Phosphoprotein</keyword>
<evidence type="ECO:0000259" key="5">
    <source>
        <dbReference type="PROSITE" id="PS50112"/>
    </source>
</evidence>
<feature type="domain" description="PAS" evidence="5">
    <location>
        <begin position="162"/>
        <end position="214"/>
    </location>
</feature>
<dbReference type="AlphaFoldDB" id="I3Y9Y3"/>
<dbReference type="InterPro" id="IPR011006">
    <property type="entry name" value="CheY-like_superfamily"/>
</dbReference>
<dbReference type="GO" id="GO:0006355">
    <property type="term" value="P:regulation of DNA-templated transcription"/>
    <property type="evidence" value="ECO:0007669"/>
    <property type="project" value="InterPro"/>
</dbReference>
<accession>I3Y9Y3</accession>
<dbReference type="CDD" id="cd19920">
    <property type="entry name" value="REC_PA4781-like"/>
    <property type="match status" value="1"/>
</dbReference>
<evidence type="ECO:0000256" key="2">
    <source>
        <dbReference type="ARBA" id="ARBA00022636"/>
    </source>
</evidence>
<dbReference type="InterPro" id="IPR000160">
    <property type="entry name" value="GGDEF_dom"/>
</dbReference>
<keyword evidence="2" id="KW-0973">c-di-GMP</keyword>
<feature type="modified residue" description="4-aspartylphosphate" evidence="3">
    <location>
        <position position="54"/>
    </location>
</feature>
<evidence type="ECO:0000259" key="4">
    <source>
        <dbReference type="PROSITE" id="PS50110"/>
    </source>
</evidence>
<dbReference type="EMBL" id="CP003154">
    <property type="protein sequence ID" value="AFL73801.1"/>
    <property type="molecule type" value="Genomic_DNA"/>
</dbReference>
<dbReference type="FunFam" id="3.20.20.450:FF:000001">
    <property type="entry name" value="Cyclic di-GMP phosphodiesterase yahA"/>
    <property type="match status" value="1"/>
</dbReference>
<dbReference type="Gene3D" id="3.30.450.20">
    <property type="entry name" value="PAS domain"/>
    <property type="match status" value="1"/>
</dbReference>
<dbReference type="PROSITE" id="PS50883">
    <property type="entry name" value="EAL"/>
    <property type="match status" value="1"/>
</dbReference>
<dbReference type="CDD" id="cd00130">
    <property type="entry name" value="PAS"/>
    <property type="match status" value="1"/>
</dbReference>
<dbReference type="CDD" id="cd01949">
    <property type="entry name" value="GGDEF"/>
    <property type="match status" value="1"/>
</dbReference>
<dbReference type="SUPFAM" id="SSF55073">
    <property type="entry name" value="Nucleotide cyclase"/>
    <property type="match status" value="1"/>
</dbReference>
<dbReference type="SMART" id="SM00448">
    <property type="entry name" value="REC"/>
    <property type="match status" value="2"/>
</dbReference>
<evidence type="ECO:0000259" key="6">
    <source>
        <dbReference type="PROSITE" id="PS50113"/>
    </source>
</evidence>
<dbReference type="PANTHER" id="PTHR44757">
    <property type="entry name" value="DIGUANYLATE CYCLASE DGCP"/>
    <property type="match status" value="1"/>
</dbReference>
<feature type="domain" description="Response regulatory" evidence="4">
    <location>
        <begin position="733"/>
        <end position="848"/>
    </location>
</feature>
<dbReference type="InterPro" id="IPR000014">
    <property type="entry name" value="PAS"/>
</dbReference>
<dbReference type="PROSITE" id="PS50110">
    <property type="entry name" value="RESPONSE_REGULATORY"/>
    <property type="match status" value="2"/>
</dbReference>
<dbReference type="NCBIfam" id="TIGR00254">
    <property type="entry name" value="GGDEF"/>
    <property type="match status" value="1"/>
</dbReference>
<dbReference type="PANTHER" id="PTHR44757:SF2">
    <property type="entry name" value="BIOFILM ARCHITECTURE MAINTENANCE PROTEIN MBAA"/>
    <property type="match status" value="1"/>
</dbReference>
<evidence type="ECO:0000256" key="3">
    <source>
        <dbReference type="PROSITE-ProRule" id="PRU00169"/>
    </source>
</evidence>
<dbReference type="CDD" id="cd01948">
    <property type="entry name" value="EAL"/>
    <property type="match status" value="1"/>
</dbReference>
<dbReference type="GO" id="GO:0071111">
    <property type="term" value="F:cyclic-guanylate-specific phosphodiesterase activity"/>
    <property type="evidence" value="ECO:0007669"/>
    <property type="project" value="UniProtKB-EC"/>
</dbReference>
<dbReference type="GO" id="GO:0000160">
    <property type="term" value="P:phosphorelay signal transduction system"/>
    <property type="evidence" value="ECO:0007669"/>
    <property type="project" value="InterPro"/>
</dbReference>
<dbReference type="Pfam" id="PF00072">
    <property type="entry name" value="Response_reg"/>
    <property type="match status" value="2"/>
</dbReference>
<dbReference type="HOGENOM" id="CLU_000445_70_50_6"/>
<evidence type="ECO:0000313" key="9">
    <source>
        <dbReference type="EMBL" id="AFL73801.1"/>
    </source>
</evidence>
<dbReference type="OrthoDB" id="8553030at2"/>
<proteinExistence type="predicted"/>
<dbReference type="InterPro" id="IPR029787">
    <property type="entry name" value="Nucleotide_cyclase"/>
</dbReference>
<dbReference type="Gene3D" id="3.40.50.2300">
    <property type="match status" value="2"/>
</dbReference>
<dbReference type="CDD" id="cd17569">
    <property type="entry name" value="REC_HupR-like"/>
    <property type="match status" value="1"/>
</dbReference>
<dbReference type="SUPFAM" id="SSF52172">
    <property type="entry name" value="CheY-like"/>
    <property type="match status" value="2"/>
</dbReference>
<dbReference type="PROSITE" id="PS50887">
    <property type="entry name" value="GGDEF"/>
    <property type="match status" value="1"/>
</dbReference>
<dbReference type="InterPro" id="IPR000700">
    <property type="entry name" value="PAS-assoc_C"/>
</dbReference>
<gene>
    <name evidence="9" type="ordered locus">Thivi_1830</name>
</gene>
<evidence type="ECO:0000256" key="1">
    <source>
        <dbReference type="ARBA" id="ARBA00012282"/>
    </source>
</evidence>
<dbReference type="Gene3D" id="3.20.20.450">
    <property type="entry name" value="EAL domain"/>
    <property type="match status" value="1"/>
</dbReference>
<dbReference type="STRING" id="765911.Thivi_1830"/>
<feature type="domain" description="GGDEF" evidence="8">
    <location>
        <begin position="324"/>
        <end position="456"/>
    </location>
</feature>
<dbReference type="Pfam" id="PF00563">
    <property type="entry name" value="EAL"/>
    <property type="match status" value="1"/>
</dbReference>
<feature type="modified residue" description="4-aspartylphosphate" evidence="3">
    <location>
        <position position="782"/>
    </location>
</feature>
<dbReference type="SMART" id="SM00091">
    <property type="entry name" value="PAS"/>
    <property type="match status" value="1"/>
</dbReference>
<dbReference type="NCBIfam" id="TIGR00229">
    <property type="entry name" value="sensory_box"/>
    <property type="match status" value="1"/>
</dbReference>
<dbReference type="InterPro" id="IPR052155">
    <property type="entry name" value="Biofilm_reg_signaling"/>
</dbReference>
<dbReference type="KEGG" id="tvi:Thivi_1830"/>
<dbReference type="Pfam" id="PF00989">
    <property type="entry name" value="PAS"/>
    <property type="match status" value="1"/>
</dbReference>
<dbReference type="InterPro" id="IPR035965">
    <property type="entry name" value="PAS-like_dom_sf"/>
</dbReference>
<dbReference type="Gene3D" id="3.30.70.270">
    <property type="match status" value="1"/>
</dbReference>
<feature type="domain" description="PAC" evidence="6">
    <location>
        <begin position="241"/>
        <end position="292"/>
    </location>
</feature>
<feature type="domain" description="EAL" evidence="7">
    <location>
        <begin position="465"/>
        <end position="719"/>
    </location>
</feature>
<protein>
    <recommendedName>
        <fullName evidence="1">cyclic-guanylate-specific phosphodiesterase</fullName>
        <ecNumber evidence="1">3.1.4.52</ecNumber>
    </recommendedName>
</protein>
<organism evidence="9 10">
    <name type="scientific">Thiocystis violascens (strain ATCC 17096 / DSM 198 / 6111)</name>
    <name type="common">Chromatium violascens</name>
    <dbReference type="NCBI Taxonomy" id="765911"/>
    <lineage>
        <taxon>Bacteria</taxon>
        <taxon>Pseudomonadati</taxon>
        <taxon>Pseudomonadota</taxon>
        <taxon>Gammaproteobacteria</taxon>
        <taxon>Chromatiales</taxon>
        <taxon>Chromatiaceae</taxon>
        <taxon>Thiocystis</taxon>
    </lineage>
</organism>
<dbReference type="InterPro" id="IPR001633">
    <property type="entry name" value="EAL_dom"/>
</dbReference>
<evidence type="ECO:0000259" key="8">
    <source>
        <dbReference type="PROSITE" id="PS50887"/>
    </source>
</evidence>
<dbReference type="EC" id="3.1.4.52" evidence="1"/>
<dbReference type="SUPFAM" id="SSF55785">
    <property type="entry name" value="PYP-like sensor domain (PAS domain)"/>
    <property type="match status" value="1"/>
</dbReference>
<dbReference type="InterPro" id="IPR001789">
    <property type="entry name" value="Sig_transdc_resp-reg_receiver"/>
</dbReference>
<dbReference type="InterPro" id="IPR043128">
    <property type="entry name" value="Rev_trsase/Diguanyl_cyclase"/>
</dbReference>
<sequence length="873" mass="96466">MSATLLIVDDMPENLSVLGELLRGAGYRVRAATSGPIALEYATQEPLPDLILLDVMMPDMDGYEVLTRLRADARTRELPVIFITALDSVEAEIAGLAHGAADYITKPIVAPIVLARVLTQLELKRTRDRLRDQNAFLETEVARRVDEARALQDRSERIQAHLRHQLELILGSAGEGIQGVDVNGVINFINPAAAAMLGYARDDLLGRNSHEIIHHSHADGHHHPETDCPLQTAIVAGMTLRDQADTFWRKDGAAVPVEYTCMPIREHGQLQGAVITWRDIGERKRYLEQLERKSNYDDLTGLPNRNLLTDRLAQAIEYSREDGSPLTVLTLNLDRFKGINESLGRGAGDQALQAMAQRLTRLMAPTATLARVEGDEFILLTQATEREAISQYAQPIFDALAQPMRVAGREVVLSASIGIAVFPKDGDTGEALLRNAASAMFKAKVEGGQGFRFYAPAMNARALERLDLEHGLRRAIEKGELILHYQPQLDLRSGQIIGAEALVRWRHPERGMISPGAFIPLAEESGLIVPLGEWVLREACRQNRAWQIAGLPPLTVAVNLSARQFAAGDLVALTAEVLTATGLAPEYLELELTESAVMADTEGFIETTRRLKALSVALSIDDFGTGFSSLSYLRRFEIDRLKIDQSFVRDMVHDPGSAAIAEAIIALAHSLNLAALAEGVETEAQLRFLRARDCDEMQGYYFSRPLPVAEFEALLRVPRRLEFPDDSPPPQRTLLLVDDDPRTLFVLRRLFDPEGYQILTASDALAGLELLAQYRVGVVIADAVMPQMDGAEFLGRVNVLHPSVIRIMLTVHNELEIVTSAVNRGEIFKFLTKPWKTAELREVVRAAFRLFESRAGHPSAAADERIELPRGMG</sequence>
<dbReference type="SUPFAM" id="SSF141868">
    <property type="entry name" value="EAL domain-like"/>
    <property type="match status" value="1"/>
</dbReference>
<reference evidence="9 10" key="1">
    <citation type="submission" date="2012-06" db="EMBL/GenBank/DDBJ databases">
        <title>Complete sequence of Thiocystis violascens DSM 198.</title>
        <authorList>
            <consortium name="US DOE Joint Genome Institute"/>
            <person name="Lucas S."/>
            <person name="Han J."/>
            <person name="Lapidus A."/>
            <person name="Cheng J.-F."/>
            <person name="Goodwin L."/>
            <person name="Pitluck S."/>
            <person name="Peters L."/>
            <person name="Ovchinnikova G."/>
            <person name="Teshima H."/>
            <person name="Detter J.C."/>
            <person name="Han C."/>
            <person name="Tapia R."/>
            <person name="Land M."/>
            <person name="Hauser L."/>
            <person name="Kyrpides N."/>
            <person name="Ivanova N."/>
            <person name="Pagani I."/>
            <person name="Vogl K."/>
            <person name="Liu Z."/>
            <person name="Frigaard N.-U."/>
            <person name="Bryant D."/>
            <person name="Woyke T."/>
        </authorList>
    </citation>
    <scope>NUCLEOTIDE SEQUENCE [LARGE SCALE GENOMIC DNA]</scope>
    <source>
        <strain evidence="10">ATCC 17096 / DSM 198 / 6111</strain>
    </source>
</reference>
<dbReference type="Proteomes" id="UP000006062">
    <property type="component" value="Chromosome"/>
</dbReference>
<dbReference type="PROSITE" id="PS50113">
    <property type="entry name" value="PAC"/>
    <property type="match status" value="1"/>
</dbReference>
<feature type="domain" description="Response regulatory" evidence="4">
    <location>
        <begin position="4"/>
        <end position="121"/>
    </location>
</feature>
<dbReference type="Pfam" id="PF00990">
    <property type="entry name" value="GGDEF"/>
    <property type="match status" value="1"/>
</dbReference>
<evidence type="ECO:0000313" key="10">
    <source>
        <dbReference type="Proteomes" id="UP000006062"/>
    </source>
</evidence>
<dbReference type="PROSITE" id="PS50112">
    <property type="entry name" value="PAS"/>
    <property type="match status" value="1"/>
</dbReference>
<dbReference type="InterPro" id="IPR035919">
    <property type="entry name" value="EAL_sf"/>
</dbReference>
<dbReference type="InterPro" id="IPR013767">
    <property type="entry name" value="PAS_fold"/>
</dbReference>
<dbReference type="RefSeq" id="WP_014778261.1">
    <property type="nucleotide sequence ID" value="NC_018012.1"/>
</dbReference>
<dbReference type="SMART" id="SM00267">
    <property type="entry name" value="GGDEF"/>
    <property type="match status" value="1"/>
</dbReference>
<evidence type="ECO:0000259" key="7">
    <source>
        <dbReference type="PROSITE" id="PS50883"/>
    </source>
</evidence>
<name>I3Y9Y3_THIV6</name>
<keyword evidence="10" id="KW-1185">Reference proteome</keyword>
<dbReference type="eggNOG" id="COG5001">
    <property type="taxonomic scope" value="Bacteria"/>
</dbReference>